<dbReference type="Proteomes" id="UP000031443">
    <property type="component" value="Unassembled WGS sequence"/>
</dbReference>
<evidence type="ECO:0000256" key="4">
    <source>
        <dbReference type="ARBA" id="ARBA00022676"/>
    </source>
</evidence>
<dbReference type="PANTHER" id="PTHR48043:SF140">
    <property type="entry name" value="UDP-GLUCURONOSYLTRANSFERASE 2A1"/>
    <property type="match status" value="1"/>
</dbReference>
<dbReference type="PANTHER" id="PTHR48043">
    <property type="entry name" value="EG:EG0003.4 PROTEIN-RELATED"/>
    <property type="match status" value="1"/>
</dbReference>
<comment type="subcellular location">
    <subcellularLocation>
        <location evidence="1">Membrane</location>
    </subcellularLocation>
</comment>
<evidence type="ECO:0000256" key="7">
    <source>
        <dbReference type="ARBA" id="ARBA00022989"/>
    </source>
</evidence>
<dbReference type="InterPro" id="IPR002213">
    <property type="entry name" value="UDP_glucos_trans"/>
</dbReference>
<evidence type="ECO:0000256" key="6">
    <source>
        <dbReference type="ARBA" id="ARBA00022692"/>
    </source>
</evidence>
<evidence type="ECO:0000256" key="9">
    <source>
        <dbReference type="SAM" id="Phobius"/>
    </source>
</evidence>
<keyword evidence="8 9" id="KW-0472">Membrane</keyword>
<feature type="transmembrane region" description="Helical" evidence="9">
    <location>
        <begin position="12"/>
        <end position="33"/>
    </location>
</feature>
<dbReference type="Gene3D" id="3.40.50.2000">
    <property type="entry name" value="Glycogen Phosphorylase B"/>
    <property type="match status" value="3"/>
</dbReference>
<organism evidence="10 11">
    <name type="scientific">Chelonia mydas</name>
    <name type="common">Green sea-turtle</name>
    <name type="synonym">Chelonia agassizi</name>
    <dbReference type="NCBI Taxonomy" id="8469"/>
    <lineage>
        <taxon>Eukaryota</taxon>
        <taxon>Metazoa</taxon>
        <taxon>Chordata</taxon>
        <taxon>Craniata</taxon>
        <taxon>Vertebrata</taxon>
        <taxon>Euteleostomi</taxon>
        <taxon>Archelosauria</taxon>
        <taxon>Testudinata</taxon>
        <taxon>Testudines</taxon>
        <taxon>Cryptodira</taxon>
        <taxon>Durocryptodira</taxon>
        <taxon>Americhelydia</taxon>
        <taxon>Chelonioidea</taxon>
        <taxon>Cheloniidae</taxon>
        <taxon>Chelonia</taxon>
    </lineage>
</organism>
<keyword evidence="6 9" id="KW-0812">Transmembrane</keyword>
<comment type="similarity">
    <text evidence="2">Belongs to the UDP-glycosyltransferase family.</text>
</comment>
<proteinExistence type="inferred from homology"/>
<dbReference type="EC" id="2.4.1.17" evidence="3"/>
<sequence>MAFATSVSKKHIQFIAFQVTLIGTVFCGNVLIWHTEASHWLNVKIIIQELIRREHNVTILVSNASLFITPHAEMSERFEVYPVPFGKNYTDSLIKEIVNLWLYNRPTTLTFWKFYKELGKLISKANKMNRQLCDGVLASQDLMARLQRDKYDVLLSDPVTIGGDLVALKLGIPFVYSLRFTPASTVERHCGKIPSPPSYAPAALSELTDQLSFSERIKNIVSYHLQDYVFQSYWGEWDSYYSEILGSCGKVLVWPTDGSHWLNIKLVLEELSLRGHNVTVLVPSTSLLVDYNESSSPFDFEVLPVPFTKQTVEALLEDFLHLWMYELPNLSYWEGLVKLTESMAVLIRMIKQTCDSVVLNPGLIAKLRQAGFDVLISDPLSPGGELIAEFLEIPFVYTFRFSEGNTVERLCGGLPAPPSYVPASTGRLTDRMSFMERLENMLFYALQDVLFHQVLWREWSQYYSDVLVRQISEVISNLTAIDQKDFYELVETKRTLANLELANRDELQQGLQDLRNHLEKKIKGLQTTVKGGRLDELEELGRPTTLCETMGKAEMWLIRTYWDFEFPRPFLPNFEFVGGLHCKPAKPLPEEMEEFVQSSGEHGIVVFSLGSMIYNLTEEKSKMVALALSQVPEKVLWRYKGKKPETLGPNTRIYDWIPQNDLLGHPKAKAFITHGGTNGIYEAIYHGIPMVGIPLFADQPDNIVHMKAKGIAVELDFNTMQAQDLIDALNMVINNSSYKENAVRLSQIHHDQPIKPLDRAVFWIEFVMRHKGAKHLRPAAHELTWYQYHCLDVLAFLLTCAAAAVFIAVKCCLFCCKKCGRIVKKKKME</sequence>
<evidence type="ECO:0000256" key="2">
    <source>
        <dbReference type="ARBA" id="ARBA00009995"/>
    </source>
</evidence>
<evidence type="ECO:0000256" key="1">
    <source>
        <dbReference type="ARBA" id="ARBA00004370"/>
    </source>
</evidence>
<dbReference type="EMBL" id="KB544130">
    <property type="protein sequence ID" value="EMP31701.1"/>
    <property type="molecule type" value="Genomic_DNA"/>
</dbReference>
<evidence type="ECO:0000313" key="10">
    <source>
        <dbReference type="EMBL" id="EMP31701.1"/>
    </source>
</evidence>
<dbReference type="SUPFAM" id="SSF53756">
    <property type="entry name" value="UDP-Glycosyltransferase/glycogen phosphorylase"/>
    <property type="match status" value="2"/>
</dbReference>
<protein>
    <recommendedName>
        <fullName evidence="3">glucuronosyltransferase</fullName>
        <ecNumber evidence="3">2.4.1.17</ecNumber>
    </recommendedName>
</protein>
<dbReference type="InterPro" id="IPR050271">
    <property type="entry name" value="UDP-glycosyltransferase"/>
</dbReference>
<evidence type="ECO:0000256" key="5">
    <source>
        <dbReference type="ARBA" id="ARBA00022679"/>
    </source>
</evidence>
<keyword evidence="4" id="KW-0328">Glycosyltransferase</keyword>
<keyword evidence="5 10" id="KW-0808">Transferase</keyword>
<evidence type="ECO:0000256" key="3">
    <source>
        <dbReference type="ARBA" id="ARBA00012544"/>
    </source>
</evidence>
<accession>M7B1F4</accession>
<dbReference type="GO" id="GO:0015020">
    <property type="term" value="F:glucuronosyltransferase activity"/>
    <property type="evidence" value="ECO:0007669"/>
    <property type="project" value="UniProtKB-EC"/>
</dbReference>
<name>M7B1F4_CHEMY</name>
<dbReference type="AlphaFoldDB" id="M7B1F4"/>
<feature type="transmembrane region" description="Helical" evidence="9">
    <location>
        <begin position="793"/>
        <end position="816"/>
    </location>
</feature>
<evidence type="ECO:0000256" key="8">
    <source>
        <dbReference type="ARBA" id="ARBA00023136"/>
    </source>
</evidence>
<keyword evidence="7 9" id="KW-1133">Transmembrane helix</keyword>
<dbReference type="FunFam" id="3.40.50.2000:FF:000081">
    <property type="entry name" value="UDP-glucuronosyltransferase 2A2"/>
    <property type="match status" value="2"/>
</dbReference>
<dbReference type="Pfam" id="PF00201">
    <property type="entry name" value="UDPGT"/>
    <property type="match status" value="3"/>
</dbReference>
<dbReference type="eggNOG" id="KOG1192">
    <property type="taxonomic scope" value="Eukaryota"/>
</dbReference>
<dbReference type="CDD" id="cd03784">
    <property type="entry name" value="GT1_Gtf-like"/>
    <property type="match status" value="1"/>
</dbReference>
<keyword evidence="11" id="KW-1185">Reference proteome</keyword>
<evidence type="ECO:0000313" key="11">
    <source>
        <dbReference type="Proteomes" id="UP000031443"/>
    </source>
</evidence>
<dbReference type="FunFam" id="3.40.50.2000:FF:000001">
    <property type="entry name" value="UDP-glucuronosyltransferase"/>
    <property type="match status" value="1"/>
</dbReference>
<reference evidence="11" key="1">
    <citation type="journal article" date="2013" name="Nat. Genet.">
        <title>The draft genomes of soft-shell turtle and green sea turtle yield insights into the development and evolution of the turtle-specific body plan.</title>
        <authorList>
            <person name="Wang Z."/>
            <person name="Pascual-Anaya J."/>
            <person name="Zadissa A."/>
            <person name="Li W."/>
            <person name="Niimura Y."/>
            <person name="Huang Z."/>
            <person name="Li C."/>
            <person name="White S."/>
            <person name="Xiong Z."/>
            <person name="Fang D."/>
            <person name="Wang B."/>
            <person name="Ming Y."/>
            <person name="Chen Y."/>
            <person name="Zheng Y."/>
            <person name="Kuraku S."/>
            <person name="Pignatelli M."/>
            <person name="Herrero J."/>
            <person name="Beal K."/>
            <person name="Nozawa M."/>
            <person name="Li Q."/>
            <person name="Wang J."/>
            <person name="Zhang H."/>
            <person name="Yu L."/>
            <person name="Shigenobu S."/>
            <person name="Wang J."/>
            <person name="Liu J."/>
            <person name="Flicek P."/>
            <person name="Searle S."/>
            <person name="Wang J."/>
            <person name="Kuratani S."/>
            <person name="Yin Y."/>
            <person name="Aken B."/>
            <person name="Zhang G."/>
            <person name="Irie N."/>
        </authorList>
    </citation>
    <scope>NUCLEOTIDE SEQUENCE [LARGE SCALE GENOMIC DNA]</scope>
</reference>
<dbReference type="GO" id="GO:0016020">
    <property type="term" value="C:membrane"/>
    <property type="evidence" value="ECO:0007669"/>
    <property type="project" value="UniProtKB-SubCell"/>
</dbReference>
<dbReference type="InterPro" id="IPR035595">
    <property type="entry name" value="UDP_glycos_trans_CS"/>
</dbReference>
<dbReference type="PROSITE" id="PS00375">
    <property type="entry name" value="UDPGT"/>
    <property type="match status" value="1"/>
</dbReference>
<gene>
    <name evidence="10" type="ORF">UY3_11166</name>
</gene>